<keyword evidence="15" id="KW-0732">Signal</keyword>
<dbReference type="InterPro" id="IPR011583">
    <property type="entry name" value="Chitinase_II/V-like_cat"/>
</dbReference>
<evidence type="ECO:0000256" key="14">
    <source>
        <dbReference type="SAM" id="Phobius"/>
    </source>
</evidence>
<keyword evidence="14" id="KW-0812">Transmembrane</keyword>
<dbReference type="Pfam" id="PF01476">
    <property type="entry name" value="LysM"/>
    <property type="match status" value="1"/>
</dbReference>
<proteinExistence type="inferred from homology"/>
<dbReference type="CDD" id="cd00035">
    <property type="entry name" value="ChtBD1"/>
    <property type="match status" value="1"/>
</dbReference>
<dbReference type="GO" id="GO:0000272">
    <property type="term" value="P:polysaccharide catabolic process"/>
    <property type="evidence" value="ECO:0007669"/>
    <property type="project" value="UniProtKB-KW"/>
</dbReference>
<dbReference type="PROSITE" id="PS51910">
    <property type="entry name" value="GH18_2"/>
    <property type="match status" value="1"/>
</dbReference>
<dbReference type="InterPro" id="IPR029070">
    <property type="entry name" value="Chitinase_insertion_sf"/>
</dbReference>
<feature type="signal peptide" evidence="15">
    <location>
        <begin position="1"/>
        <end position="21"/>
    </location>
</feature>
<feature type="domain" description="LysM" evidence="16">
    <location>
        <begin position="333"/>
        <end position="379"/>
    </location>
</feature>
<dbReference type="PROSITE" id="PS51782">
    <property type="entry name" value="LYSM"/>
    <property type="match status" value="2"/>
</dbReference>
<evidence type="ECO:0000259" key="17">
    <source>
        <dbReference type="PROSITE" id="PS51910"/>
    </source>
</evidence>
<dbReference type="SMART" id="SM00257">
    <property type="entry name" value="LysM"/>
    <property type="match status" value="2"/>
</dbReference>
<dbReference type="InterPro" id="IPR053214">
    <property type="entry name" value="LysM12-like"/>
</dbReference>
<feature type="domain" description="GH18" evidence="17">
    <location>
        <begin position="544"/>
        <end position="917"/>
    </location>
</feature>
<dbReference type="SUPFAM" id="SSF51445">
    <property type="entry name" value="(Trans)glycosidases"/>
    <property type="match status" value="1"/>
</dbReference>
<evidence type="ECO:0000256" key="10">
    <source>
        <dbReference type="ARBA" id="ARBA00023277"/>
    </source>
</evidence>
<keyword evidence="19" id="KW-1185">Reference proteome</keyword>
<keyword evidence="11 13" id="KW-0326">Glycosidase</keyword>
<keyword evidence="12" id="KW-0624">Polysaccharide degradation</keyword>
<dbReference type="Proteomes" id="UP000770015">
    <property type="component" value="Unassembled WGS sequence"/>
</dbReference>
<comment type="caution">
    <text evidence="18">The sequence shown here is derived from an EMBL/GenBank/DDBJ whole genome shotgun (WGS) entry which is preliminary data.</text>
</comment>
<feature type="transmembrane region" description="Helical" evidence="14">
    <location>
        <begin position="1190"/>
        <end position="1215"/>
    </location>
</feature>
<evidence type="ECO:0000256" key="13">
    <source>
        <dbReference type="RuleBase" id="RU000489"/>
    </source>
</evidence>
<evidence type="ECO:0000256" key="3">
    <source>
        <dbReference type="ARBA" id="ARBA00008682"/>
    </source>
</evidence>
<dbReference type="EC" id="3.2.1.14" evidence="4"/>
<accession>A0A9P8VDF6</accession>
<protein>
    <recommendedName>
        <fullName evidence="4">chitinase</fullName>
        <ecNumber evidence="4">3.2.1.14</ecNumber>
    </recommendedName>
</protein>
<dbReference type="InterPro" id="IPR036861">
    <property type="entry name" value="Endochitinase-like_sf"/>
</dbReference>
<dbReference type="Gene3D" id="3.20.20.80">
    <property type="entry name" value="Glycosidases"/>
    <property type="match status" value="1"/>
</dbReference>
<evidence type="ECO:0000256" key="11">
    <source>
        <dbReference type="ARBA" id="ARBA00023295"/>
    </source>
</evidence>
<keyword evidence="14" id="KW-0472">Membrane</keyword>
<dbReference type="InterPro" id="IPR018392">
    <property type="entry name" value="LysM"/>
</dbReference>
<comment type="subcellular location">
    <subcellularLocation>
        <location evidence="2">Secreted</location>
    </subcellularLocation>
</comment>
<gene>
    <name evidence="18" type="ORF">F5X68DRAFT_239170</name>
</gene>
<evidence type="ECO:0000256" key="7">
    <source>
        <dbReference type="ARBA" id="ARBA00022801"/>
    </source>
</evidence>
<keyword evidence="5" id="KW-0964">Secreted</keyword>
<dbReference type="Pfam" id="PF00704">
    <property type="entry name" value="Glyco_hydro_18"/>
    <property type="match status" value="1"/>
</dbReference>
<dbReference type="PROSITE" id="PS01095">
    <property type="entry name" value="GH18_1"/>
    <property type="match status" value="1"/>
</dbReference>
<keyword evidence="8" id="KW-0146">Chitin degradation</keyword>
<evidence type="ECO:0000256" key="6">
    <source>
        <dbReference type="ARBA" id="ARBA00022669"/>
    </source>
</evidence>
<evidence type="ECO:0000256" key="2">
    <source>
        <dbReference type="ARBA" id="ARBA00004613"/>
    </source>
</evidence>
<evidence type="ECO:0000256" key="15">
    <source>
        <dbReference type="SAM" id="SignalP"/>
    </source>
</evidence>
<comment type="similarity">
    <text evidence="3">Belongs to the glycosyl hydrolase 18 family. Chitinase class V subfamily.</text>
</comment>
<dbReference type="OrthoDB" id="73875at2759"/>
<keyword evidence="6" id="KW-0147">Chitin-binding</keyword>
<dbReference type="PANTHER" id="PTHR47700:SF2">
    <property type="entry name" value="CHITINASE"/>
    <property type="match status" value="1"/>
</dbReference>
<dbReference type="GO" id="GO:0005576">
    <property type="term" value="C:extracellular region"/>
    <property type="evidence" value="ECO:0007669"/>
    <property type="project" value="UniProtKB-SubCell"/>
</dbReference>
<evidence type="ECO:0000313" key="18">
    <source>
        <dbReference type="EMBL" id="KAH6687769.1"/>
    </source>
</evidence>
<reference evidence="18" key="1">
    <citation type="journal article" date="2021" name="Nat. Commun.">
        <title>Genetic determinants of endophytism in the Arabidopsis root mycobiome.</title>
        <authorList>
            <person name="Mesny F."/>
            <person name="Miyauchi S."/>
            <person name="Thiergart T."/>
            <person name="Pickel B."/>
            <person name="Atanasova L."/>
            <person name="Karlsson M."/>
            <person name="Huettel B."/>
            <person name="Barry K.W."/>
            <person name="Haridas S."/>
            <person name="Chen C."/>
            <person name="Bauer D."/>
            <person name="Andreopoulos W."/>
            <person name="Pangilinan J."/>
            <person name="LaButti K."/>
            <person name="Riley R."/>
            <person name="Lipzen A."/>
            <person name="Clum A."/>
            <person name="Drula E."/>
            <person name="Henrissat B."/>
            <person name="Kohler A."/>
            <person name="Grigoriev I.V."/>
            <person name="Martin F.M."/>
            <person name="Hacquard S."/>
        </authorList>
    </citation>
    <scope>NUCLEOTIDE SEQUENCE</scope>
    <source>
        <strain evidence="18">MPI-SDFR-AT-0117</strain>
    </source>
</reference>
<dbReference type="InterPro" id="IPR017853">
    <property type="entry name" value="GH"/>
</dbReference>
<dbReference type="Gene3D" id="3.10.50.10">
    <property type="match status" value="1"/>
</dbReference>
<keyword evidence="9" id="KW-0843">Virulence</keyword>
<organism evidence="18 19">
    <name type="scientific">Plectosphaerella plurivora</name>
    <dbReference type="NCBI Taxonomy" id="936078"/>
    <lineage>
        <taxon>Eukaryota</taxon>
        <taxon>Fungi</taxon>
        <taxon>Dikarya</taxon>
        <taxon>Ascomycota</taxon>
        <taxon>Pezizomycotina</taxon>
        <taxon>Sordariomycetes</taxon>
        <taxon>Hypocreomycetidae</taxon>
        <taxon>Glomerellales</taxon>
        <taxon>Plectosphaerellaceae</taxon>
        <taxon>Plectosphaerella</taxon>
    </lineage>
</organism>
<dbReference type="InterPro" id="IPR001223">
    <property type="entry name" value="Glyco_hydro18_cat"/>
</dbReference>
<keyword evidence="10" id="KW-0119">Carbohydrate metabolism</keyword>
<dbReference type="EMBL" id="JAGSXJ010000010">
    <property type="protein sequence ID" value="KAH6687769.1"/>
    <property type="molecule type" value="Genomic_DNA"/>
</dbReference>
<feature type="domain" description="LysM" evidence="16">
    <location>
        <begin position="398"/>
        <end position="447"/>
    </location>
</feature>
<keyword evidence="14" id="KW-1133">Transmembrane helix</keyword>
<feature type="chain" id="PRO_5040192551" description="chitinase" evidence="15">
    <location>
        <begin position="22"/>
        <end position="1304"/>
    </location>
</feature>
<dbReference type="InterPro" id="IPR036779">
    <property type="entry name" value="LysM_dom_sf"/>
</dbReference>
<dbReference type="GO" id="GO:0008843">
    <property type="term" value="F:endochitinase activity"/>
    <property type="evidence" value="ECO:0007669"/>
    <property type="project" value="UniProtKB-EC"/>
</dbReference>
<dbReference type="GO" id="GO:0006032">
    <property type="term" value="P:chitin catabolic process"/>
    <property type="evidence" value="ECO:0007669"/>
    <property type="project" value="UniProtKB-KW"/>
</dbReference>
<dbReference type="SMART" id="SM00636">
    <property type="entry name" value="Glyco_18"/>
    <property type="match status" value="1"/>
</dbReference>
<dbReference type="PANTHER" id="PTHR47700">
    <property type="entry name" value="V CHITINASE, PUTATIVE (AFU_ORTHOLOGUE AFUA_6G13720)-RELATED"/>
    <property type="match status" value="1"/>
</dbReference>
<evidence type="ECO:0000259" key="16">
    <source>
        <dbReference type="PROSITE" id="PS51782"/>
    </source>
</evidence>
<sequence length="1304" mass="141925">MKHFLLPLAASVSVFSSLCSAEHVSNTNTKRDDSQDLVYNARLQLCPQSCDFLGPDPSQWTTYSDLAELALCPETVLFTLNVFNILSEDNDRVRITACSTGTGGSPGLTSGEFRATYLDDDSMPLESPRIDVVQRRNIKLRRQDTSMTCGAVPKTVSVDLEEASSGTSTSNPDAVKNAMLQLSRHIKADVDNCGQMIMFAAADHLQVVVGAVIGGDVDKNSAGKLLEASYRPELASSATIIQQSCTDISRGRGIGMFADLNGDVTAVQKALGTWVKGECLDSAELGSSNKKTSSAQLTILTSPFDDKATTNSTSSSTALSARSNSLSPRALCRDIQVKSGDGCGSLATRCGISGANFEKFNSKIPNLCSTLKDKQFVCCSTGDLPDHTPQPQANGICYTYDVTDGDTGCWDIADRHFITVEDIEAYNKKTWGWGTCGNLNKYTTICLSKGNPPMPKEDPTALCGPTVVGSSSKRPSNWTLINDMNPCPINACCNVWGQCGFSKDFCIPYPIKGGGPGSSERGKNGCVASCGLGLRNNDKPPAQFRSVGYFEAWNKERSCLHMDITEFDDSRYTHIHFAFATITTDFKVNVTAGEVGKQFAKLRTMNTRAKKILSFGGWAFSNDYATSPIFRQSVSDANRQAFANAAVKFAKDNNLDGLDFDWEYPGAYDIPGSVPGHKDDGANYLKFLEMVKKQLPSGMTLSIALPASYWYLRGFPVEKMSKVVDYFVYMTYDLHGQWDYGSKWSSPGCPTGNCLRSHVNRTETWDALGMVTKAGAQAAQVLVGVSSYGRSFKMADPNCTGFMCKFTGSNTTSLATKGDCTKEAGYISDAEINEIIALSKVYGEPVKTWSDHTSASDFMVWDGTWVGYMSKKEKEIRTEEYKDINFGGITDWAVDLQEFRGDEGSSGDGDEDSYGGTPVESCDEEYADLAAVANDASNIPSHCWAFYTLGGLSKELSTAMEKYDDIKGDYDGKFKWYSRYINDMIDPTIRDWLNARENPKGGGELTGKGNKYFKCKYKNHGETSWRYEGDCPIPDDKRGPWSSQDIEYTVKNQKEFEEGIAEDLGIGWEWLQWGTKDYGHKCDGQSPQTCQNSIYEIYTGNYPVKKSKIDIPNPQKILEAAKSNLTNIETQLAASLMSTGLGLFNEDGFNDVDSAISLGSLIGQIAQAVDSMGTVIEIGEDVEEQHKKNLILNIVSLLLLVVPIAGEFGAALAGLTRLARFARFAGEAGDLAQGLAEIAADPSAAPMVIAELLLGSAGAGKKPEQRYRDGARAREGLGGTDLSRMGSVYKGVDDKVQKVCKRCV</sequence>
<comment type="catalytic activity">
    <reaction evidence="1">
        <text>Random endo-hydrolysis of N-acetyl-beta-D-glucosaminide (1-&gt;4)-beta-linkages in chitin and chitodextrins.</text>
        <dbReference type="EC" id="3.2.1.14"/>
    </reaction>
</comment>
<evidence type="ECO:0000256" key="5">
    <source>
        <dbReference type="ARBA" id="ARBA00022525"/>
    </source>
</evidence>
<evidence type="ECO:0000256" key="12">
    <source>
        <dbReference type="ARBA" id="ARBA00023326"/>
    </source>
</evidence>
<evidence type="ECO:0000256" key="4">
    <source>
        <dbReference type="ARBA" id="ARBA00012729"/>
    </source>
</evidence>
<dbReference type="GO" id="GO:0008061">
    <property type="term" value="F:chitin binding"/>
    <property type="evidence" value="ECO:0007669"/>
    <property type="project" value="UniProtKB-KW"/>
</dbReference>
<dbReference type="SUPFAM" id="SSF54556">
    <property type="entry name" value="Chitinase insertion domain"/>
    <property type="match status" value="1"/>
</dbReference>
<keyword evidence="7 13" id="KW-0378">Hydrolase</keyword>
<dbReference type="InterPro" id="IPR001579">
    <property type="entry name" value="Glyco_hydro_18_chit_AS"/>
</dbReference>
<dbReference type="CDD" id="cd02878">
    <property type="entry name" value="GH18_zymocin_alpha"/>
    <property type="match status" value="1"/>
</dbReference>
<name>A0A9P8VDF6_9PEZI</name>
<evidence type="ECO:0000256" key="9">
    <source>
        <dbReference type="ARBA" id="ARBA00023026"/>
    </source>
</evidence>
<evidence type="ECO:0000313" key="19">
    <source>
        <dbReference type="Proteomes" id="UP000770015"/>
    </source>
</evidence>
<evidence type="ECO:0000256" key="8">
    <source>
        <dbReference type="ARBA" id="ARBA00023024"/>
    </source>
</evidence>
<dbReference type="SUPFAM" id="SSF57016">
    <property type="entry name" value="Plant lectins/antimicrobial peptides"/>
    <property type="match status" value="1"/>
</dbReference>
<evidence type="ECO:0000256" key="1">
    <source>
        <dbReference type="ARBA" id="ARBA00000822"/>
    </source>
</evidence>
<dbReference type="Gene3D" id="3.10.350.10">
    <property type="entry name" value="LysM domain"/>
    <property type="match status" value="2"/>
</dbReference>